<sequence>KGFVNKKNSKITVIIRKEATIYFFNLGIISSAPIYSDIKSTRGAHIVLMIPIHPPGLGKLLFVKRIERKSRVIPTHPK</sequence>
<feature type="transmembrane region" description="Helical" evidence="1">
    <location>
        <begin position="21"/>
        <end position="38"/>
    </location>
</feature>
<gene>
    <name evidence="2" type="ORF">S03H2_71917</name>
</gene>
<protein>
    <submittedName>
        <fullName evidence="2">Uncharacterized protein</fullName>
    </submittedName>
</protein>
<name>X1JLH6_9ZZZZ</name>
<dbReference type="EMBL" id="BARU01048351">
    <property type="protein sequence ID" value="GAH95586.1"/>
    <property type="molecule type" value="Genomic_DNA"/>
</dbReference>
<proteinExistence type="predicted"/>
<keyword evidence="1" id="KW-1133">Transmembrane helix</keyword>
<comment type="caution">
    <text evidence="2">The sequence shown here is derived from an EMBL/GenBank/DDBJ whole genome shotgun (WGS) entry which is preliminary data.</text>
</comment>
<accession>X1JLH6</accession>
<feature type="non-terminal residue" evidence="2">
    <location>
        <position position="78"/>
    </location>
</feature>
<evidence type="ECO:0000313" key="2">
    <source>
        <dbReference type="EMBL" id="GAH95586.1"/>
    </source>
</evidence>
<reference evidence="2" key="1">
    <citation type="journal article" date="2014" name="Front. Microbiol.">
        <title>High frequency of phylogenetically diverse reductive dehalogenase-homologous genes in deep subseafloor sedimentary metagenomes.</title>
        <authorList>
            <person name="Kawai M."/>
            <person name="Futagami T."/>
            <person name="Toyoda A."/>
            <person name="Takaki Y."/>
            <person name="Nishi S."/>
            <person name="Hori S."/>
            <person name="Arai W."/>
            <person name="Tsubouchi T."/>
            <person name="Morono Y."/>
            <person name="Uchiyama I."/>
            <person name="Ito T."/>
            <person name="Fujiyama A."/>
            <person name="Inagaki F."/>
            <person name="Takami H."/>
        </authorList>
    </citation>
    <scope>NUCLEOTIDE SEQUENCE</scope>
    <source>
        <strain evidence="2">Expedition CK06-06</strain>
    </source>
</reference>
<organism evidence="2">
    <name type="scientific">marine sediment metagenome</name>
    <dbReference type="NCBI Taxonomy" id="412755"/>
    <lineage>
        <taxon>unclassified sequences</taxon>
        <taxon>metagenomes</taxon>
        <taxon>ecological metagenomes</taxon>
    </lineage>
</organism>
<feature type="transmembrane region" description="Helical" evidence="1">
    <location>
        <begin position="44"/>
        <end position="62"/>
    </location>
</feature>
<keyword evidence="1" id="KW-0472">Membrane</keyword>
<dbReference type="AlphaFoldDB" id="X1JLH6"/>
<keyword evidence="1" id="KW-0812">Transmembrane</keyword>
<feature type="non-terminal residue" evidence="2">
    <location>
        <position position="1"/>
    </location>
</feature>
<evidence type="ECO:0000256" key="1">
    <source>
        <dbReference type="SAM" id="Phobius"/>
    </source>
</evidence>